<comment type="caution">
    <text evidence="1">The sequence shown here is derived from an EMBL/GenBank/DDBJ whole genome shotgun (WGS) entry which is preliminary data.</text>
</comment>
<accession>A0ACC0BQK5</accession>
<reference evidence="2" key="1">
    <citation type="journal article" date="2023" name="Nat. Plants">
        <title>Single-cell RNA sequencing provides a high-resolution roadmap for understanding the multicellular compartmentation of specialized metabolism.</title>
        <authorList>
            <person name="Sun S."/>
            <person name="Shen X."/>
            <person name="Li Y."/>
            <person name="Li Y."/>
            <person name="Wang S."/>
            <person name="Li R."/>
            <person name="Zhang H."/>
            <person name="Shen G."/>
            <person name="Guo B."/>
            <person name="Wei J."/>
            <person name="Xu J."/>
            <person name="St-Pierre B."/>
            <person name="Chen S."/>
            <person name="Sun C."/>
        </authorList>
    </citation>
    <scope>NUCLEOTIDE SEQUENCE [LARGE SCALE GENOMIC DNA]</scope>
</reference>
<organism evidence="1 2">
    <name type="scientific">Catharanthus roseus</name>
    <name type="common">Madagascar periwinkle</name>
    <name type="synonym">Vinca rosea</name>
    <dbReference type="NCBI Taxonomy" id="4058"/>
    <lineage>
        <taxon>Eukaryota</taxon>
        <taxon>Viridiplantae</taxon>
        <taxon>Streptophyta</taxon>
        <taxon>Embryophyta</taxon>
        <taxon>Tracheophyta</taxon>
        <taxon>Spermatophyta</taxon>
        <taxon>Magnoliopsida</taxon>
        <taxon>eudicotyledons</taxon>
        <taxon>Gunneridae</taxon>
        <taxon>Pentapetalae</taxon>
        <taxon>asterids</taxon>
        <taxon>lamiids</taxon>
        <taxon>Gentianales</taxon>
        <taxon>Apocynaceae</taxon>
        <taxon>Rauvolfioideae</taxon>
        <taxon>Vinceae</taxon>
        <taxon>Catharanthinae</taxon>
        <taxon>Catharanthus</taxon>
    </lineage>
</organism>
<evidence type="ECO:0000313" key="1">
    <source>
        <dbReference type="EMBL" id="KAI5674889.1"/>
    </source>
</evidence>
<protein>
    <submittedName>
        <fullName evidence="1">Uncharacterized protein</fullName>
    </submittedName>
</protein>
<keyword evidence="2" id="KW-1185">Reference proteome</keyword>
<dbReference type="EMBL" id="CM044702">
    <property type="protein sequence ID" value="KAI5674889.1"/>
    <property type="molecule type" value="Genomic_DNA"/>
</dbReference>
<name>A0ACC0BQK5_CATRO</name>
<dbReference type="Proteomes" id="UP001060085">
    <property type="component" value="Linkage Group LG02"/>
</dbReference>
<evidence type="ECO:0000313" key="2">
    <source>
        <dbReference type="Proteomes" id="UP001060085"/>
    </source>
</evidence>
<proteinExistence type="predicted"/>
<sequence length="852" mass="95025">MVADGGNNQVSAIPPASLNVQKFAEARASELQSLHSIIASRSNNDFRSRRNKRRRTTGHDDRVTKKRFRKKQKVGVSGRSNNDHVEKDKKKVPRRVFRRIELKKNPQSGYSTSGDGTKRLRTHVWHAKRFNMTKLWGFYLPLGLQGSGRGSRALLKKIKHGALVHDASYYGAVQLEGAEDSLVSVLSRVMVPYPSSSCHHTPEGVLSGDNYGTAMLCHYGELFYKTVAPVTYMWRPLQANADSRCQNTNLHTQDMVDGHASSRQLWVWIHPAAFKEGYSVLKAACEQMNLCGLSVNCISLENELAQLELLGSGAVQIIRKILNPAVCISDNVWALKKCSVAGSVDGEMLLEDSNPLKEDHISASAIICMTVNDPRAFNEKETAGVSEEKHPGILGNKTEVQRSKNFEGVSETNGEFLSSLCLKSSEVYDFPNFVGLWDAHKGIVPPVEESFLCKKRQIQRMKYYHLNEKTSETLDPSEAGESCQLCPIILLRNDIQKGSITRWSIILPLSWVRAFWTSIVSAGASAIGLRERHWVACEAGLPCFPSDFPDTNAYYSCMEMEEDITNKKVKLRPPGSRSLRVPILPPWDSILHTMKKQSDTGGDTEIRLIDNSTENAHSEECPIGAVGSSGSTSFGGYVVRTSCMLTQFLTHINGNNLLLFPYMPETKKRLLKVMKDEGMINQQTDGVGCQIKCCTKPCFVRVILHAFNEGVFQEGAVVCAPHAADISLWSRSEDHGVKLQVPQSLLSSYFVQQSSGEWELQVPEDPAAREFHRSPIGYVTTGFVQGSKKPVAVALCEAVLLARLRREQWKAMSPRRRRKEVYVLVRNLRSTAYRLALASIVLEMQGEDVDSF</sequence>
<gene>
    <name evidence="1" type="ORF">M9H77_05839</name>
</gene>